<dbReference type="STRING" id="7222.B4JEG0"/>
<dbReference type="PhylomeDB" id="B4JEG0"/>
<dbReference type="FunCoup" id="B4JEG0">
    <property type="interactions" value="2"/>
</dbReference>
<dbReference type="PANTHER" id="PTHR44314:SF1">
    <property type="entry name" value="CILIA- AND FLAGELLA-ASSOCIATED PROTEIN 70"/>
    <property type="match status" value="1"/>
</dbReference>
<feature type="compositionally biased region" description="Basic residues" evidence="3">
    <location>
        <begin position="23"/>
        <end position="32"/>
    </location>
</feature>
<dbReference type="Pfam" id="PF13181">
    <property type="entry name" value="TPR_8"/>
    <property type="match status" value="1"/>
</dbReference>
<keyword evidence="5" id="KW-1185">Reference proteome</keyword>
<dbReference type="SUPFAM" id="SSF48452">
    <property type="entry name" value="TPR-like"/>
    <property type="match status" value="1"/>
</dbReference>
<protein>
    <submittedName>
        <fullName evidence="4">GH11367</fullName>
    </submittedName>
</protein>
<dbReference type="eggNOG" id="ENOG502QSJ2">
    <property type="taxonomic scope" value="Eukaryota"/>
</dbReference>
<dbReference type="InterPro" id="IPR011990">
    <property type="entry name" value="TPR-like_helical_dom_sf"/>
</dbReference>
<dbReference type="AlphaFoldDB" id="B4JEG0"/>
<evidence type="ECO:0000313" key="5">
    <source>
        <dbReference type="Proteomes" id="UP000001070"/>
    </source>
</evidence>
<keyword evidence="1" id="KW-0677">Repeat</keyword>
<sequence length="1053" mass="122437">MSLPTKLDTTDFNGKTRAERRGSQKKNNRSKRSTGSLTKKPKTGVGLPVPKHLTQRVFLYMQLKNISNLPVASYPLELHLHHAKNTLQRMSEHYTTETVIYQNEFEMEKPAFALGIIQDNIDEINTFSDNPLVVTLYQRIPRHRKGQLVKVAKLKSEASSFQMGAEKKAKAILDGNTSTGPDISAADDYMGENEEDEDFIDESVEFLSRGHCDLLQLFQTKRFMSSIPIMLYPEYDHTLETATSQKSSPTSEWHMYSILPILKKLHFTNLVFITLESIYNATGELHERADHLGMSLSIRATRPNLNLDYQVLPLCTFYRFGSKVINEQNRIIVWENIKRDLLGREPLGIANIQMETNLRIQVNQLFRRLLKTPIVDFKLDEIDPLVDKALINNSLHRYVLTAELRHILEAAVVHNDYELLLQLYDEIPTNVLYEGIINPSVFGYPDVNGCRFASVLSSVNRKTRKSFRLSDLSPPPDKPMFAILNLCFFQPLTQRNESLDAYNENHLKVSTLRRCRTMDMLNEQVNSCDIPRELYRNFDEFIKGVISFIIKNDVSTIESKRNYFCCNLGNLRNLLINICGCDFNIRMPTKTNIEFREMLTHMHKELMERIEGLLMDCSWDGLSQCVLHHDNDQERIRLLFEEYRKMCIIGDCVQAKHLFANIKADCTNKMLLNFYTFLNAVESLNFEQASNYLLNQSERNWQAEYFVSLLKLYIDYMMQLKTEELPGVAYSNMIEQLRNFSSNNNLERETWILLYCLYKNNNYLPGMEFTRWRYENLYDVPGKTMPLIPRSMFETFLPQDFDLIDKSIETVKFYATFKMFAQLGAHKFAEIVFDEISPKFSLVESYLIKTILKMLQGEIGESFKVRKFPTGNSVREKMMRYYQAHVNGSVEYSRRRYDDAIRYFKDLMSIGITDTVALAIFHTSLMRLGRLSFESGDYELSKRAFELCVPSAKSELNFLSNYGMGLALYYLNRLEEAIEYLARSTEVNTFLPDPWGYLATINLRLGRNKTALNCWKIAKMHPEIPLNNRIYIELEKIKYSNVSLLVEDDCKLK</sequence>
<evidence type="ECO:0000256" key="2">
    <source>
        <dbReference type="ARBA" id="ARBA00022803"/>
    </source>
</evidence>
<dbReference type="InterPro" id="IPR019734">
    <property type="entry name" value="TPR_rpt"/>
</dbReference>
<keyword evidence="2" id="KW-0802">TPR repeat</keyword>
<evidence type="ECO:0000256" key="3">
    <source>
        <dbReference type="SAM" id="MobiDB-lite"/>
    </source>
</evidence>
<dbReference type="InterPro" id="IPR052628">
    <property type="entry name" value="CFAP70"/>
</dbReference>
<dbReference type="OrthoDB" id="10262375at2759"/>
<dbReference type="EMBL" id="CH916368">
    <property type="protein sequence ID" value="EDW03680.1"/>
    <property type="molecule type" value="Genomic_DNA"/>
</dbReference>
<dbReference type="GO" id="GO:0060271">
    <property type="term" value="P:cilium assembly"/>
    <property type="evidence" value="ECO:0007669"/>
    <property type="project" value="TreeGrafter"/>
</dbReference>
<accession>B4JEG0</accession>
<dbReference type="Proteomes" id="UP000001070">
    <property type="component" value="Unassembled WGS sequence"/>
</dbReference>
<dbReference type="PANTHER" id="PTHR44314">
    <property type="entry name" value="CILIA- AND FLAGELLA-ASSOCIATED PROTEIN 70"/>
    <property type="match status" value="1"/>
</dbReference>
<evidence type="ECO:0000313" key="4">
    <source>
        <dbReference type="EMBL" id="EDW03680.1"/>
    </source>
</evidence>
<dbReference type="GO" id="GO:0031514">
    <property type="term" value="C:motile cilium"/>
    <property type="evidence" value="ECO:0007669"/>
    <property type="project" value="TreeGrafter"/>
</dbReference>
<dbReference type="GO" id="GO:0003341">
    <property type="term" value="P:cilium movement"/>
    <property type="evidence" value="ECO:0007669"/>
    <property type="project" value="TreeGrafter"/>
</dbReference>
<evidence type="ECO:0000256" key="1">
    <source>
        <dbReference type="ARBA" id="ARBA00022737"/>
    </source>
</evidence>
<dbReference type="GO" id="GO:0070062">
    <property type="term" value="C:extracellular exosome"/>
    <property type="evidence" value="ECO:0007669"/>
    <property type="project" value="TreeGrafter"/>
</dbReference>
<proteinExistence type="predicted"/>
<name>B4JEG0_DROGR</name>
<reference evidence="4 5" key="1">
    <citation type="journal article" date="2007" name="Nature">
        <title>Evolution of genes and genomes on the Drosophila phylogeny.</title>
        <authorList>
            <consortium name="Drosophila 12 Genomes Consortium"/>
            <person name="Clark A.G."/>
            <person name="Eisen M.B."/>
            <person name="Smith D.R."/>
            <person name="Bergman C.M."/>
            <person name="Oliver B."/>
            <person name="Markow T.A."/>
            <person name="Kaufman T.C."/>
            <person name="Kellis M."/>
            <person name="Gelbart W."/>
            <person name="Iyer V.N."/>
            <person name="Pollard D.A."/>
            <person name="Sackton T.B."/>
            <person name="Larracuente A.M."/>
            <person name="Singh N.D."/>
            <person name="Abad J.P."/>
            <person name="Abt D.N."/>
            <person name="Adryan B."/>
            <person name="Aguade M."/>
            <person name="Akashi H."/>
            <person name="Anderson W.W."/>
            <person name="Aquadro C.F."/>
            <person name="Ardell D.H."/>
            <person name="Arguello R."/>
            <person name="Artieri C.G."/>
            <person name="Barbash D.A."/>
            <person name="Barker D."/>
            <person name="Barsanti P."/>
            <person name="Batterham P."/>
            <person name="Batzoglou S."/>
            <person name="Begun D."/>
            <person name="Bhutkar A."/>
            <person name="Blanco E."/>
            <person name="Bosak S.A."/>
            <person name="Bradley R.K."/>
            <person name="Brand A.D."/>
            <person name="Brent M.R."/>
            <person name="Brooks A.N."/>
            <person name="Brown R.H."/>
            <person name="Butlin R.K."/>
            <person name="Caggese C."/>
            <person name="Calvi B.R."/>
            <person name="Bernardo de Carvalho A."/>
            <person name="Caspi A."/>
            <person name="Castrezana S."/>
            <person name="Celniker S.E."/>
            <person name="Chang J.L."/>
            <person name="Chapple C."/>
            <person name="Chatterji S."/>
            <person name="Chinwalla A."/>
            <person name="Civetta A."/>
            <person name="Clifton S.W."/>
            <person name="Comeron J.M."/>
            <person name="Costello J.C."/>
            <person name="Coyne J.A."/>
            <person name="Daub J."/>
            <person name="David R.G."/>
            <person name="Delcher A.L."/>
            <person name="Delehaunty K."/>
            <person name="Do C.B."/>
            <person name="Ebling H."/>
            <person name="Edwards K."/>
            <person name="Eickbush T."/>
            <person name="Evans J.D."/>
            <person name="Filipski A."/>
            <person name="Findeiss S."/>
            <person name="Freyhult E."/>
            <person name="Fulton L."/>
            <person name="Fulton R."/>
            <person name="Garcia A.C."/>
            <person name="Gardiner A."/>
            <person name="Garfield D.A."/>
            <person name="Garvin B.E."/>
            <person name="Gibson G."/>
            <person name="Gilbert D."/>
            <person name="Gnerre S."/>
            <person name="Godfrey J."/>
            <person name="Good R."/>
            <person name="Gotea V."/>
            <person name="Gravely B."/>
            <person name="Greenberg A.J."/>
            <person name="Griffiths-Jones S."/>
            <person name="Gross S."/>
            <person name="Guigo R."/>
            <person name="Gustafson E.A."/>
            <person name="Haerty W."/>
            <person name="Hahn M.W."/>
            <person name="Halligan D.L."/>
            <person name="Halpern A.L."/>
            <person name="Halter G.M."/>
            <person name="Han M.V."/>
            <person name="Heger A."/>
            <person name="Hillier L."/>
            <person name="Hinrichs A.S."/>
            <person name="Holmes I."/>
            <person name="Hoskins R.A."/>
            <person name="Hubisz M.J."/>
            <person name="Hultmark D."/>
            <person name="Huntley M.A."/>
            <person name="Jaffe D.B."/>
            <person name="Jagadeeshan S."/>
            <person name="Jeck W.R."/>
            <person name="Johnson J."/>
            <person name="Jones C.D."/>
            <person name="Jordan W.C."/>
            <person name="Karpen G.H."/>
            <person name="Kataoka E."/>
            <person name="Keightley P.D."/>
            <person name="Kheradpour P."/>
            <person name="Kirkness E.F."/>
            <person name="Koerich L.B."/>
            <person name="Kristiansen K."/>
            <person name="Kudrna D."/>
            <person name="Kulathinal R.J."/>
            <person name="Kumar S."/>
            <person name="Kwok R."/>
            <person name="Lander E."/>
            <person name="Langley C.H."/>
            <person name="Lapoint R."/>
            <person name="Lazzaro B.P."/>
            <person name="Lee S.J."/>
            <person name="Levesque L."/>
            <person name="Li R."/>
            <person name="Lin C.F."/>
            <person name="Lin M.F."/>
            <person name="Lindblad-Toh K."/>
            <person name="Llopart A."/>
            <person name="Long M."/>
            <person name="Low L."/>
            <person name="Lozovsky E."/>
            <person name="Lu J."/>
            <person name="Luo M."/>
            <person name="Machado C.A."/>
            <person name="Makalowski W."/>
            <person name="Marzo M."/>
            <person name="Matsuda M."/>
            <person name="Matzkin L."/>
            <person name="McAllister B."/>
            <person name="McBride C.S."/>
            <person name="McKernan B."/>
            <person name="McKernan K."/>
            <person name="Mendez-Lago M."/>
            <person name="Minx P."/>
            <person name="Mollenhauer M.U."/>
            <person name="Montooth K."/>
            <person name="Mount S.M."/>
            <person name="Mu X."/>
            <person name="Myers E."/>
            <person name="Negre B."/>
            <person name="Newfeld S."/>
            <person name="Nielsen R."/>
            <person name="Noor M.A."/>
            <person name="O'Grady P."/>
            <person name="Pachter L."/>
            <person name="Papaceit M."/>
            <person name="Parisi M.J."/>
            <person name="Parisi M."/>
            <person name="Parts L."/>
            <person name="Pedersen J.S."/>
            <person name="Pesole G."/>
            <person name="Phillippy A.M."/>
            <person name="Ponting C.P."/>
            <person name="Pop M."/>
            <person name="Porcelli D."/>
            <person name="Powell J.R."/>
            <person name="Prohaska S."/>
            <person name="Pruitt K."/>
            <person name="Puig M."/>
            <person name="Quesneville H."/>
            <person name="Ram K.R."/>
            <person name="Rand D."/>
            <person name="Rasmussen M.D."/>
            <person name="Reed L.K."/>
            <person name="Reenan R."/>
            <person name="Reily A."/>
            <person name="Remington K.A."/>
            <person name="Rieger T.T."/>
            <person name="Ritchie M.G."/>
            <person name="Robin C."/>
            <person name="Rogers Y.H."/>
            <person name="Rohde C."/>
            <person name="Rozas J."/>
            <person name="Rubenfield M.J."/>
            <person name="Ruiz A."/>
            <person name="Russo S."/>
            <person name="Salzberg S.L."/>
            <person name="Sanchez-Gracia A."/>
            <person name="Saranga D.J."/>
            <person name="Sato H."/>
            <person name="Schaeffer S.W."/>
            <person name="Schatz M.C."/>
            <person name="Schlenke T."/>
            <person name="Schwartz R."/>
            <person name="Segarra C."/>
            <person name="Singh R.S."/>
            <person name="Sirot L."/>
            <person name="Sirota M."/>
            <person name="Sisneros N.B."/>
            <person name="Smith C.D."/>
            <person name="Smith T.F."/>
            <person name="Spieth J."/>
            <person name="Stage D.E."/>
            <person name="Stark A."/>
            <person name="Stephan W."/>
            <person name="Strausberg R.L."/>
            <person name="Strempel S."/>
            <person name="Sturgill D."/>
            <person name="Sutton G."/>
            <person name="Sutton G.G."/>
            <person name="Tao W."/>
            <person name="Teichmann S."/>
            <person name="Tobari Y.N."/>
            <person name="Tomimura Y."/>
            <person name="Tsolas J.M."/>
            <person name="Valente V.L."/>
            <person name="Venter E."/>
            <person name="Venter J.C."/>
            <person name="Vicario S."/>
            <person name="Vieira F.G."/>
            <person name="Vilella A.J."/>
            <person name="Villasante A."/>
            <person name="Walenz B."/>
            <person name="Wang J."/>
            <person name="Wasserman M."/>
            <person name="Watts T."/>
            <person name="Wilson D."/>
            <person name="Wilson R.K."/>
            <person name="Wing R.A."/>
            <person name="Wolfner M.F."/>
            <person name="Wong A."/>
            <person name="Wong G.K."/>
            <person name="Wu C.I."/>
            <person name="Wu G."/>
            <person name="Yamamoto D."/>
            <person name="Yang H.P."/>
            <person name="Yang S.P."/>
            <person name="Yorke J.A."/>
            <person name="Yoshida K."/>
            <person name="Zdobnov E."/>
            <person name="Zhang P."/>
            <person name="Zhang Y."/>
            <person name="Zimin A.V."/>
            <person name="Baldwin J."/>
            <person name="Abdouelleil A."/>
            <person name="Abdulkadir J."/>
            <person name="Abebe A."/>
            <person name="Abera B."/>
            <person name="Abreu J."/>
            <person name="Acer S.C."/>
            <person name="Aftuck L."/>
            <person name="Alexander A."/>
            <person name="An P."/>
            <person name="Anderson E."/>
            <person name="Anderson S."/>
            <person name="Arachi H."/>
            <person name="Azer M."/>
            <person name="Bachantsang P."/>
            <person name="Barry A."/>
            <person name="Bayul T."/>
            <person name="Berlin A."/>
            <person name="Bessette D."/>
            <person name="Bloom T."/>
            <person name="Blye J."/>
            <person name="Boguslavskiy L."/>
            <person name="Bonnet C."/>
            <person name="Boukhgalter B."/>
            <person name="Bourzgui I."/>
            <person name="Brown A."/>
            <person name="Cahill P."/>
            <person name="Channer S."/>
            <person name="Cheshatsang Y."/>
            <person name="Chuda L."/>
            <person name="Citroen M."/>
            <person name="Collymore A."/>
            <person name="Cooke P."/>
            <person name="Costello M."/>
            <person name="D'Aco K."/>
            <person name="Daza R."/>
            <person name="De Haan G."/>
            <person name="DeGray S."/>
            <person name="DeMaso C."/>
            <person name="Dhargay N."/>
            <person name="Dooley K."/>
            <person name="Dooley E."/>
            <person name="Doricent M."/>
            <person name="Dorje P."/>
            <person name="Dorjee K."/>
            <person name="Dupes A."/>
            <person name="Elong R."/>
            <person name="Falk J."/>
            <person name="Farina A."/>
            <person name="Faro S."/>
            <person name="Ferguson D."/>
            <person name="Fisher S."/>
            <person name="Foley C.D."/>
            <person name="Franke A."/>
            <person name="Friedrich D."/>
            <person name="Gadbois L."/>
            <person name="Gearin G."/>
            <person name="Gearin C.R."/>
            <person name="Giannoukos G."/>
            <person name="Goode T."/>
            <person name="Graham J."/>
            <person name="Grandbois E."/>
            <person name="Grewal S."/>
            <person name="Gyaltsen K."/>
            <person name="Hafez N."/>
            <person name="Hagos B."/>
            <person name="Hall J."/>
            <person name="Henson C."/>
            <person name="Hollinger A."/>
            <person name="Honan T."/>
            <person name="Huard M.D."/>
            <person name="Hughes L."/>
            <person name="Hurhula B."/>
            <person name="Husby M.E."/>
            <person name="Kamat A."/>
            <person name="Kanga B."/>
            <person name="Kashin S."/>
            <person name="Khazanovich D."/>
            <person name="Kisner P."/>
            <person name="Lance K."/>
            <person name="Lara M."/>
            <person name="Lee W."/>
            <person name="Lennon N."/>
            <person name="Letendre F."/>
            <person name="LeVine R."/>
            <person name="Lipovsky A."/>
            <person name="Liu X."/>
            <person name="Liu J."/>
            <person name="Liu S."/>
            <person name="Lokyitsang T."/>
            <person name="Lokyitsang Y."/>
            <person name="Lubonja R."/>
            <person name="Lui A."/>
            <person name="MacDonald P."/>
            <person name="Magnisalis V."/>
            <person name="Maru K."/>
            <person name="Matthews C."/>
            <person name="McCusker W."/>
            <person name="McDonough S."/>
            <person name="Mehta T."/>
            <person name="Meldrim J."/>
            <person name="Meneus L."/>
            <person name="Mihai O."/>
            <person name="Mihalev A."/>
            <person name="Mihova T."/>
            <person name="Mittelman R."/>
            <person name="Mlenga V."/>
            <person name="Montmayeur A."/>
            <person name="Mulrain L."/>
            <person name="Navidi A."/>
            <person name="Naylor J."/>
            <person name="Negash T."/>
            <person name="Nguyen T."/>
            <person name="Nguyen N."/>
            <person name="Nicol R."/>
            <person name="Norbu C."/>
            <person name="Norbu N."/>
            <person name="Novod N."/>
            <person name="O'Neill B."/>
            <person name="Osman S."/>
            <person name="Markiewicz E."/>
            <person name="Oyono O.L."/>
            <person name="Patti C."/>
            <person name="Phunkhang P."/>
            <person name="Pierre F."/>
            <person name="Priest M."/>
            <person name="Raghuraman S."/>
            <person name="Rege F."/>
            <person name="Reyes R."/>
            <person name="Rise C."/>
            <person name="Rogov P."/>
            <person name="Ross K."/>
            <person name="Ryan E."/>
            <person name="Settipalli S."/>
            <person name="Shea T."/>
            <person name="Sherpa N."/>
            <person name="Shi L."/>
            <person name="Shih D."/>
            <person name="Sparrow T."/>
            <person name="Spaulding J."/>
            <person name="Stalker J."/>
            <person name="Stange-Thomann N."/>
            <person name="Stavropoulos S."/>
            <person name="Stone C."/>
            <person name="Strader C."/>
            <person name="Tesfaye S."/>
            <person name="Thomson T."/>
            <person name="Thoulutsang Y."/>
            <person name="Thoulutsang D."/>
            <person name="Topham K."/>
            <person name="Topping I."/>
            <person name="Tsamla T."/>
            <person name="Vassiliev H."/>
            <person name="Vo A."/>
            <person name="Wangchuk T."/>
            <person name="Wangdi T."/>
            <person name="Weiand M."/>
            <person name="Wilkinson J."/>
            <person name="Wilson A."/>
            <person name="Yadav S."/>
            <person name="Young G."/>
            <person name="Yu Q."/>
            <person name="Zembek L."/>
            <person name="Zhong D."/>
            <person name="Zimmer A."/>
            <person name="Zwirko Z."/>
            <person name="Jaffe D.B."/>
            <person name="Alvarez P."/>
            <person name="Brockman W."/>
            <person name="Butler J."/>
            <person name="Chin C."/>
            <person name="Gnerre S."/>
            <person name="Grabherr M."/>
            <person name="Kleber M."/>
            <person name="Mauceli E."/>
            <person name="MacCallum I."/>
        </authorList>
    </citation>
    <scope>NUCLEOTIDE SEQUENCE [LARGE SCALE GENOMIC DNA]</scope>
    <source>
        <strain evidence="5">Tucson 15287-2541.00</strain>
    </source>
</reference>
<dbReference type="InParanoid" id="B4JEG0"/>
<gene>
    <name evidence="4" type="primary">Dgri\GH11367</name>
    <name evidence="4" type="ORF">Dgri_GH11367</name>
</gene>
<organism evidence="5">
    <name type="scientific">Drosophila grimshawi</name>
    <name type="common">Hawaiian fruit fly</name>
    <name type="synonym">Idiomyia grimshawi</name>
    <dbReference type="NCBI Taxonomy" id="7222"/>
    <lineage>
        <taxon>Eukaryota</taxon>
        <taxon>Metazoa</taxon>
        <taxon>Ecdysozoa</taxon>
        <taxon>Arthropoda</taxon>
        <taxon>Hexapoda</taxon>
        <taxon>Insecta</taxon>
        <taxon>Pterygota</taxon>
        <taxon>Neoptera</taxon>
        <taxon>Endopterygota</taxon>
        <taxon>Diptera</taxon>
        <taxon>Brachycera</taxon>
        <taxon>Muscomorpha</taxon>
        <taxon>Ephydroidea</taxon>
        <taxon>Drosophilidae</taxon>
        <taxon>Drosophila</taxon>
        <taxon>Hawaiian Drosophila</taxon>
    </lineage>
</organism>
<dbReference type="HOGENOM" id="CLU_011009_0_0_1"/>
<dbReference type="Gene3D" id="1.25.40.10">
    <property type="entry name" value="Tetratricopeptide repeat domain"/>
    <property type="match status" value="1"/>
</dbReference>
<feature type="region of interest" description="Disordered" evidence="3">
    <location>
        <begin position="1"/>
        <end position="47"/>
    </location>
</feature>
<dbReference type="OMA" id="NTEICEE"/>